<dbReference type="PANTHER" id="PTHR12940:SF0">
    <property type="entry name" value="SPLICING FACTOR ESS-2 HOMOLOG"/>
    <property type="match status" value="1"/>
</dbReference>
<gene>
    <name evidence="5" type="ORF">BDV28DRAFT_140445</name>
</gene>
<evidence type="ECO:0000256" key="1">
    <source>
        <dbReference type="ARBA" id="ARBA00004123"/>
    </source>
</evidence>
<reference evidence="6" key="1">
    <citation type="submission" date="2019-04" db="EMBL/GenBank/DDBJ databases">
        <title>Friends and foes A comparative genomics studyof 23 Aspergillus species from section Flavi.</title>
        <authorList>
            <consortium name="DOE Joint Genome Institute"/>
            <person name="Kjaerbolling I."/>
            <person name="Vesth T."/>
            <person name="Frisvad J.C."/>
            <person name="Nybo J.L."/>
            <person name="Theobald S."/>
            <person name="Kildgaard S."/>
            <person name="Isbrandt T."/>
            <person name="Kuo A."/>
            <person name="Sato A."/>
            <person name="Lyhne E.K."/>
            <person name="Kogle M.E."/>
            <person name="Wiebenga A."/>
            <person name="Kun R.S."/>
            <person name="Lubbers R.J."/>
            <person name="Makela M.R."/>
            <person name="Barry K."/>
            <person name="Chovatia M."/>
            <person name="Clum A."/>
            <person name="Daum C."/>
            <person name="Haridas S."/>
            <person name="He G."/>
            <person name="LaButti K."/>
            <person name="Lipzen A."/>
            <person name="Mondo S."/>
            <person name="Riley R."/>
            <person name="Salamov A."/>
            <person name="Simmons B.A."/>
            <person name="Magnuson J.K."/>
            <person name="Henrissat B."/>
            <person name="Mortensen U.H."/>
            <person name="Larsen T.O."/>
            <person name="Devries R.P."/>
            <person name="Grigoriev I.V."/>
            <person name="Machida M."/>
            <person name="Baker S.E."/>
            <person name="Andersen M.R."/>
        </authorList>
    </citation>
    <scope>NUCLEOTIDE SEQUENCE [LARGE SCALE GENOMIC DNA]</scope>
    <source>
        <strain evidence="6">CBS 553.77</strain>
    </source>
</reference>
<dbReference type="Pfam" id="PF09751">
    <property type="entry name" value="Es2"/>
    <property type="match status" value="1"/>
</dbReference>
<evidence type="ECO:0000256" key="4">
    <source>
        <dbReference type="SAM" id="MobiDB-lite"/>
    </source>
</evidence>
<dbReference type="OrthoDB" id="19679at2759"/>
<accession>A0A5N6YYQ9</accession>
<comment type="similarity">
    <text evidence="2">Belongs to the ESS2 family.</text>
</comment>
<dbReference type="InterPro" id="IPR019148">
    <property type="entry name" value="Nuclear_protein_DGCR14_ESS-2"/>
</dbReference>
<proteinExistence type="inferred from homology"/>
<sequence length="474" mass="52997">MSTSWHTLTRRQNETSLMPPPPPKRIKRPATVLDEDIYTNALSDIIARDYFPGLLEVQAKQEYLEALDSKDKEWIATSKQRLANLVLTPERARSRSGTPSRPNMTPKRIGKLHAGDTPTGWGGDTPMSVMSMASTRPRDFKDYHTSNVSNVGLLEFQTKYTSEDNESFNKLLDKQNAKRRDKYAWIWSGNKIPSTRQIAHHRREAKRIEDQGLSTDQNKQLAIKTDLEARPAKPDSWKARSENSLMFMPSSIEDTMETIQQKAEASSRAGPKRVVYQNTRLPDEGLFQAAREQGAPPLSPSISVIKDAITGCPRLTGSEAGYTGGETPRVNGYAFVDEDQPKYPIESTSKDSDADLLKDIRLLGASDETPNPFQIRENRRREDLHHRMVDRVARSKRAEKVAQLTKSPVNMTPPFASTPQLDFGLYTPGIATAGGPSKVLTPAAQKLLHRMGSTPRPSSLDPKNIWTPIPRGSK</sequence>
<protein>
    <submittedName>
        <fullName evidence="5">Nuclear protein Es2</fullName>
    </submittedName>
</protein>
<feature type="region of interest" description="Disordered" evidence="4">
    <location>
        <begin position="448"/>
        <end position="474"/>
    </location>
</feature>
<dbReference type="GO" id="GO:0071013">
    <property type="term" value="C:catalytic step 2 spliceosome"/>
    <property type="evidence" value="ECO:0007669"/>
    <property type="project" value="TreeGrafter"/>
</dbReference>
<dbReference type="AlphaFoldDB" id="A0A5N6YYQ9"/>
<evidence type="ECO:0000313" key="5">
    <source>
        <dbReference type="EMBL" id="KAE8349796.1"/>
    </source>
</evidence>
<organism evidence="5 6">
    <name type="scientific">Aspergillus coremiiformis</name>
    <dbReference type="NCBI Taxonomy" id="138285"/>
    <lineage>
        <taxon>Eukaryota</taxon>
        <taxon>Fungi</taxon>
        <taxon>Dikarya</taxon>
        <taxon>Ascomycota</taxon>
        <taxon>Pezizomycotina</taxon>
        <taxon>Eurotiomycetes</taxon>
        <taxon>Eurotiomycetidae</taxon>
        <taxon>Eurotiales</taxon>
        <taxon>Aspergillaceae</taxon>
        <taxon>Aspergillus</taxon>
        <taxon>Aspergillus subgen. Circumdati</taxon>
    </lineage>
</organism>
<evidence type="ECO:0000256" key="3">
    <source>
        <dbReference type="ARBA" id="ARBA00023242"/>
    </source>
</evidence>
<comment type="subcellular location">
    <subcellularLocation>
        <location evidence="1">Nucleus</location>
    </subcellularLocation>
</comment>
<dbReference type="EMBL" id="ML739273">
    <property type="protein sequence ID" value="KAE8349796.1"/>
    <property type="molecule type" value="Genomic_DNA"/>
</dbReference>
<feature type="region of interest" description="Disordered" evidence="4">
    <location>
        <begin position="1"/>
        <end position="28"/>
    </location>
</feature>
<dbReference type="Proteomes" id="UP000327118">
    <property type="component" value="Unassembled WGS sequence"/>
</dbReference>
<name>A0A5N6YYQ9_9EURO</name>
<evidence type="ECO:0000313" key="6">
    <source>
        <dbReference type="Proteomes" id="UP000327118"/>
    </source>
</evidence>
<dbReference type="PANTHER" id="PTHR12940">
    <property type="entry name" value="ES-2 PROTEIN - RELATED"/>
    <property type="match status" value="1"/>
</dbReference>
<keyword evidence="6" id="KW-1185">Reference proteome</keyword>
<evidence type="ECO:0000256" key="2">
    <source>
        <dbReference type="ARBA" id="ARBA00009072"/>
    </source>
</evidence>
<keyword evidence="3" id="KW-0539">Nucleus</keyword>
<feature type="region of interest" description="Disordered" evidence="4">
    <location>
        <begin position="89"/>
        <end position="124"/>
    </location>
</feature>